<feature type="transmembrane region" description="Helical" evidence="5">
    <location>
        <begin position="54"/>
        <end position="77"/>
    </location>
</feature>
<dbReference type="SUPFAM" id="SSF81330">
    <property type="entry name" value="Gated mechanosensitive channel"/>
    <property type="match status" value="1"/>
</dbReference>
<proteinExistence type="predicted"/>
<dbReference type="EMBL" id="JADKPN010000005">
    <property type="protein sequence ID" value="MBF4763589.1"/>
    <property type="molecule type" value="Genomic_DNA"/>
</dbReference>
<dbReference type="GO" id="GO:0008381">
    <property type="term" value="F:mechanosensitive monoatomic ion channel activity"/>
    <property type="evidence" value="ECO:0007669"/>
    <property type="project" value="TreeGrafter"/>
</dbReference>
<dbReference type="InterPro" id="IPR037673">
    <property type="entry name" value="MSC/AndL"/>
</dbReference>
<sequence length="118" mass="12906">MTGFKNFILRGNLIELATAFIMAAAFAAVVTKFVEWLTGLMPDSASSYFSTEAQSFGAFLNAVVAFLLIAAVVYYLIVLPYTKAKERFFPAEDKGTPADVALLEEIRDLLAAQNNRSV</sequence>
<gene>
    <name evidence="6" type="ORF">ISU07_10660</name>
</gene>
<reference evidence="6" key="1">
    <citation type="submission" date="2020-11" db="EMBL/GenBank/DDBJ databases">
        <title>Nocardioides sp. nov., isolated from Soil of Cynanchum wilfordii Hemsley rhizosphere.</title>
        <authorList>
            <person name="Lee J.-S."/>
            <person name="Suh M.K."/>
            <person name="Kim J.-S."/>
        </authorList>
    </citation>
    <scope>NUCLEOTIDE SEQUENCE</scope>
    <source>
        <strain evidence="6">KCTC 19275</strain>
    </source>
</reference>
<dbReference type="Proteomes" id="UP000640489">
    <property type="component" value="Unassembled WGS sequence"/>
</dbReference>
<feature type="transmembrane region" description="Helical" evidence="5">
    <location>
        <begin position="12"/>
        <end position="34"/>
    </location>
</feature>
<comment type="subcellular location">
    <subcellularLocation>
        <location evidence="1">Membrane</location>
        <topology evidence="1">Multi-pass membrane protein</topology>
    </subcellularLocation>
</comment>
<organism evidence="6 7">
    <name type="scientific">Nocardioides islandensis</name>
    <dbReference type="NCBI Taxonomy" id="433663"/>
    <lineage>
        <taxon>Bacteria</taxon>
        <taxon>Bacillati</taxon>
        <taxon>Actinomycetota</taxon>
        <taxon>Actinomycetes</taxon>
        <taxon>Propionibacteriales</taxon>
        <taxon>Nocardioidaceae</taxon>
        <taxon>Nocardioides</taxon>
    </lineage>
</organism>
<dbReference type="AlphaFoldDB" id="A0A930YI39"/>
<protein>
    <submittedName>
        <fullName evidence="6">MscL family protein</fullName>
    </submittedName>
</protein>
<dbReference type="Pfam" id="PF01741">
    <property type="entry name" value="MscL"/>
    <property type="match status" value="1"/>
</dbReference>
<keyword evidence="2 5" id="KW-0812">Transmembrane</keyword>
<comment type="caution">
    <text evidence="6">The sequence shown here is derived from an EMBL/GenBank/DDBJ whole genome shotgun (WGS) entry which is preliminary data.</text>
</comment>
<evidence type="ECO:0000256" key="4">
    <source>
        <dbReference type="ARBA" id="ARBA00023136"/>
    </source>
</evidence>
<evidence type="ECO:0000256" key="3">
    <source>
        <dbReference type="ARBA" id="ARBA00022989"/>
    </source>
</evidence>
<dbReference type="InterPro" id="IPR036019">
    <property type="entry name" value="MscL_channel"/>
</dbReference>
<dbReference type="Gene3D" id="1.10.1200.120">
    <property type="entry name" value="Large-conductance mechanosensitive channel, MscL, domain 1"/>
    <property type="match status" value="1"/>
</dbReference>
<keyword evidence="4 5" id="KW-0472">Membrane</keyword>
<keyword evidence="3 5" id="KW-1133">Transmembrane helix</keyword>
<evidence type="ECO:0000313" key="6">
    <source>
        <dbReference type="EMBL" id="MBF4763589.1"/>
    </source>
</evidence>
<dbReference type="PANTHER" id="PTHR30266:SF2">
    <property type="entry name" value="LARGE-CONDUCTANCE MECHANOSENSITIVE CHANNEL"/>
    <property type="match status" value="1"/>
</dbReference>
<dbReference type="PANTHER" id="PTHR30266">
    <property type="entry name" value="MECHANOSENSITIVE CHANNEL MSCL"/>
    <property type="match status" value="1"/>
</dbReference>
<accession>A0A930YI39</accession>
<dbReference type="RefSeq" id="WP_194706772.1">
    <property type="nucleotide sequence ID" value="NZ_JADKPN010000005.1"/>
</dbReference>
<dbReference type="GO" id="GO:0016020">
    <property type="term" value="C:membrane"/>
    <property type="evidence" value="ECO:0007669"/>
    <property type="project" value="UniProtKB-SubCell"/>
</dbReference>
<evidence type="ECO:0000313" key="7">
    <source>
        <dbReference type="Proteomes" id="UP000640489"/>
    </source>
</evidence>
<keyword evidence="7" id="KW-1185">Reference proteome</keyword>
<evidence type="ECO:0000256" key="5">
    <source>
        <dbReference type="SAM" id="Phobius"/>
    </source>
</evidence>
<evidence type="ECO:0000256" key="2">
    <source>
        <dbReference type="ARBA" id="ARBA00022692"/>
    </source>
</evidence>
<evidence type="ECO:0000256" key="1">
    <source>
        <dbReference type="ARBA" id="ARBA00004141"/>
    </source>
</evidence>
<name>A0A930YI39_9ACTN</name>